<evidence type="ECO:0000313" key="1">
    <source>
        <dbReference type="EMBL" id="TKS54438.1"/>
    </source>
</evidence>
<dbReference type="EMBL" id="SPUH01000001">
    <property type="protein sequence ID" value="TKS54438.1"/>
    <property type="molecule type" value="Genomic_DNA"/>
</dbReference>
<sequence length="165" mass="18100">MKRVHLPAALACTLLAACATAPAPLQGSYATVSPDQAATAAATNGTAVRWGGRIVEVTPQADRTCFQMLSAPLDASGRPSFSGNRTGGRFIACRTGFYDPALFATDRDVTFTGRIAATEQVRIGEYDYRLPRIDADVVYLWPERADVQVIRYEPYPWGWGPGWWW</sequence>
<proteinExistence type="predicted"/>
<dbReference type="PANTHER" id="PTHR37530">
    <property type="entry name" value="OUTER MEMBRANE PROTEIN SLP"/>
    <property type="match status" value="1"/>
</dbReference>
<dbReference type="OrthoDB" id="5295757at2"/>
<dbReference type="Proteomes" id="UP000298681">
    <property type="component" value="Unassembled WGS sequence"/>
</dbReference>
<keyword evidence="2" id="KW-1185">Reference proteome</keyword>
<dbReference type="Pfam" id="PF03843">
    <property type="entry name" value="Slp"/>
    <property type="match status" value="1"/>
</dbReference>
<keyword evidence="1" id="KW-0449">Lipoprotein</keyword>
<evidence type="ECO:0000313" key="2">
    <source>
        <dbReference type="Proteomes" id="UP000298681"/>
    </source>
</evidence>
<dbReference type="RefSeq" id="WP_134673814.1">
    <property type="nucleotide sequence ID" value="NZ_CP039383.2"/>
</dbReference>
<dbReference type="PANTHER" id="PTHR37530:SF1">
    <property type="entry name" value="OUTER MEMBRANE PROTEIN SLP"/>
    <property type="match status" value="1"/>
</dbReference>
<protein>
    <submittedName>
        <fullName evidence="1">Slp/YeaY family lipoprotein</fullName>
    </submittedName>
</protein>
<comment type="caution">
    <text evidence="1">The sequence shown here is derived from an EMBL/GenBank/DDBJ whole genome shotgun (WGS) entry which is preliminary data.</text>
</comment>
<dbReference type="PIRSF" id="PIRSF004982">
    <property type="entry name" value="SlP"/>
    <property type="match status" value="1"/>
</dbReference>
<dbReference type="AlphaFoldDB" id="A0A4Z1RC96"/>
<dbReference type="GO" id="GO:0019867">
    <property type="term" value="C:outer membrane"/>
    <property type="evidence" value="ECO:0007669"/>
    <property type="project" value="InterPro"/>
</dbReference>
<reference evidence="1 2" key="1">
    <citation type="submission" date="2019-01" db="EMBL/GenBank/DDBJ databases">
        <authorList>
            <person name="Zhang S."/>
        </authorList>
    </citation>
    <scope>NUCLEOTIDE SEQUENCE [LARGE SCALE GENOMIC DNA]</scope>
    <source>
        <strain evidence="1 2">1626</strain>
    </source>
</reference>
<name>A0A4Z1RC96_9GAMM</name>
<dbReference type="InterPro" id="IPR004658">
    <property type="entry name" value="OMP_Slp"/>
</dbReference>
<dbReference type="PROSITE" id="PS51257">
    <property type="entry name" value="PROKAR_LIPOPROTEIN"/>
    <property type="match status" value="1"/>
</dbReference>
<gene>
    <name evidence="1" type="ORF">E4582_06420</name>
</gene>
<accession>A0A4Z1RC96</accession>
<organism evidence="1 2">
    <name type="scientific">Luteimonas yindakuii</name>
    <dbReference type="NCBI Taxonomy" id="2565782"/>
    <lineage>
        <taxon>Bacteria</taxon>
        <taxon>Pseudomonadati</taxon>
        <taxon>Pseudomonadota</taxon>
        <taxon>Gammaproteobacteria</taxon>
        <taxon>Lysobacterales</taxon>
        <taxon>Lysobacteraceae</taxon>
        <taxon>Luteimonas</taxon>
    </lineage>
</organism>